<dbReference type="PANTHER" id="PTHR48081">
    <property type="entry name" value="AB HYDROLASE SUPERFAMILY PROTEIN C4A8.06C"/>
    <property type="match status" value="1"/>
</dbReference>
<accession>A0A5N6KQ80</accession>
<name>A0A5N6KQ80_9ROSI</name>
<evidence type="ECO:0000256" key="3">
    <source>
        <dbReference type="SAM" id="MobiDB-lite"/>
    </source>
</evidence>
<dbReference type="OrthoDB" id="408631at2759"/>
<evidence type="ECO:0000259" key="4">
    <source>
        <dbReference type="Pfam" id="PF07859"/>
    </source>
</evidence>
<protein>
    <recommendedName>
        <fullName evidence="4">Alpha/beta hydrolase fold-3 domain-containing protein</fullName>
    </recommendedName>
</protein>
<sequence>MEVQRKSAHGGCGVRVYPAPPDGPTCAPPEHSRPDYRVVMVVQHASASPCRTQNIRLPKPSRLSQRLTFQAATPFTDAPWHNPPAMRAARLPVTDATFAKLANKGTTRIITLSDGSESELRIHTPLAPTGKPSPLIVLAFGGGFVAGENRQLSPYAGALAHLYGATVVNLDYRLAPEHAFPTAQNDAWDSLQWVAEHAAELGADPAAGFILGGVSAGGSLAATCAQRWADEGKSPKLTGAWLSVPMIFDISNVPAEYKDVYLAREQNAQAPVINDVAIGWVEKHLKPDFGSRQYSPFNSPNKETIHVGMPPSYFQIAGMDPLRDDGLIYERVLRKAGVPTKLEVYPGVPHAHFSMVPTLKSSLRSNLDTVKGFAWLLKTQEPTDQEAGAALTAVPSSG</sequence>
<dbReference type="SUPFAM" id="SSF53474">
    <property type="entry name" value="alpha/beta-Hydrolases"/>
    <property type="match status" value="1"/>
</dbReference>
<keyword evidence="2" id="KW-0378">Hydrolase</keyword>
<gene>
    <name evidence="5" type="ORF">FH972_021626</name>
</gene>
<proteinExistence type="inferred from homology"/>
<feature type="region of interest" description="Disordered" evidence="3">
    <location>
        <begin position="1"/>
        <end position="31"/>
    </location>
</feature>
<keyword evidence="6" id="KW-1185">Reference proteome</keyword>
<dbReference type="AlphaFoldDB" id="A0A5N6KQ80"/>
<evidence type="ECO:0000256" key="2">
    <source>
        <dbReference type="ARBA" id="ARBA00022801"/>
    </source>
</evidence>
<dbReference type="PANTHER" id="PTHR48081:SF8">
    <property type="entry name" value="ALPHA_BETA HYDROLASE FOLD-3 DOMAIN-CONTAINING PROTEIN-RELATED"/>
    <property type="match status" value="1"/>
</dbReference>
<evidence type="ECO:0000313" key="5">
    <source>
        <dbReference type="EMBL" id="KAB8337326.1"/>
    </source>
</evidence>
<feature type="compositionally biased region" description="Pro residues" evidence="3">
    <location>
        <begin position="18"/>
        <end position="27"/>
    </location>
</feature>
<dbReference type="Gene3D" id="3.40.50.1820">
    <property type="entry name" value="alpha/beta hydrolase"/>
    <property type="match status" value="1"/>
</dbReference>
<dbReference type="Proteomes" id="UP000327013">
    <property type="component" value="Unassembled WGS sequence"/>
</dbReference>
<reference evidence="5 6" key="1">
    <citation type="submission" date="2019-06" db="EMBL/GenBank/DDBJ databases">
        <title>A chromosomal-level reference genome of Carpinus fangiana (Coryloideae, Betulaceae).</title>
        <authorList>
            <person name="Yang X."/>
            <person name="Wang Z."/>
            <person name="Zhang L."/>
            <person name="Hao G."/>
            <person name="Liu J."/>
            <person name="Yang Y."/>
        </authorList>
    </citation>
    <scope>NUCLEOTIDE SEQUENCE [LARGE SCALE GENOMIC DNA]</scope>
    <source>
        <strain evidence="5">Cfa_2016G</strain>
        <tissue evidence="5">Leaf</tissue>
    </source>
</reference>
<dbReference type="InterPro" id="IPR029058">
    <property type="entry name" value="AB_hydrolase_fold"/>
</dbReference>
<evidence type="ECO:0000256" key="1">
    <source>
        <dbReference type="ARBA" id="ARBA00010515"/>
    </source>
</evidence>
<dbReference type="InterPro" id="IPR050300">
    <property type="entry name" value="GDXG_lipolytic_enzyme"/>
</dbReference>
<organism evidence="5 6">
    <name type="scientific">Carpinus fangiana</name>
    <dbReference type="NCBI Taxonomy" id="176857"/>
    <lineage>
        <taxon>Eukaryota</taxon>
        <taxon>Viridiplantae</taxon>
        <taxon>Streptophyta</taxon>
        <taxon>Embryophyta</taxon>
        <taxon>Tracheophyta</taxon>
        <taxon>Spermatophyta</taxon>
        <taxon>Magnoliopsida</taxon>
        <taxon>eudicotyledons</taxon>
        <taxon>Gunneridae</taxon>
        <taxon>Pentapetalae</taxon>
        <taxon>rosids</taxon>
        <taxon>fabids</taxon>
        <taxon>Fagales</taxon>
        <taxon>Betulaceae</taxon>
        <taxon>Carpinus</taxon>
    </lineage>
</organism>
<dbReference type="EMBL" id="VIBQ01000009">
    <property type="protein sequence ID" value="KAB8337326.1"/>
    <property type="molecule type" value="Genomic_DNA"/>
</dbReference>
<comment type="caution">
    <text evidence="5">The sequence shown here is derived from an EMBL/GenBank/DDBJ whole genome shotgun (WGS) entry which is preliminary data.</text>
</comment>
<comment type="similarity">
    <text evidence="1">Belongs to the 'GDXG' lipolytic enzyme family.</text>
</comment>
<dbReference type="InterPro" id="IPR013094">
    <property type="entry name" value="AB_hydrolase_3"/>
</dbReference>
<feature type="domain" description="Alpha/beta hydrolase fold-3" evidence="4">
    <location>
        <begin position="139"/>
        <end position="352"/>
    </location>
</feature>
<dbReference type="Pfam" id="PF07859">
    <property type="entry name" value="Abhydrolase_3"/>
    <property type="match status" value="1"/>
</dbReference>
<dbReference type="GO" id="GO:0016787">
    <property type="term" value="F:hydrolase activity"/>
    <property type="evidence" value="ECO:0007669"/>
    <property type="project" value="UniProtKB-KW"/>
</dbReference>
<evidence type="ECO:0000313" key="6">
    <source>
        <dbReference type="Proteomes" id="UP000327013"/>
    </source>
</evidence>